<keyword evidence="2 3" id="KW-0040">ANK repeat</keyword>
<dbReference type="InterPro" id="IPR036770">
    <property type="entry name" value="Ankyrin_rpt-contain_sf"/>
</dbReference>
<accession>A0AAD9JZG5</accession>
<evidence type="ECO:0000256" key="3">
    <source>
        <dbReference type="PROSITE-ProRule" id="PRU00023"/>
    </source>
</evidence>
<dbReference type="PANTHER" id="PTHR24171">
    <property type="entry name" value="ANKYRIN REPEAT DOMAIN-CONTAINING PROTEIN 39-RELATED"/>
    <property type="match status" value="1"/>
</dbReference>
<organism evidence="4 5">
    <name type="scientific">Paralvinella palmiformis</name>
    <dbReference type="NCBI Taxonomy" id="53620"/>
    <lineage>
        <taxon>Eukaryota</taxon>
        <taxon>Metazoa</taxon>
        <taxon>Spiralia</taxon>
        <taxon>Lophotrochozoa</taxon>
        <taxon>Annelida</taxon>
        <taxon>Polychaeta</taxon>
        <taxon>Sedentaria</taxon>
        <taxon>Canalipalpata</taxon>
        <taxon>Terebellida</taxon>
        <taxon>Terebelliformia</taxon>
        <taxon>Alvinellidae</taxon>
        <taxon>Paralvinella</taxon>
    </lineage>
</organism>
<dbReference type="AlphaFoldDB" id="A0AAD9JZG5"/>
<sequence>MTPLSIATFWGYVDMAKLLLEHGADINVQNTGTKWTPLHCAAFQGHGPVIMILMAQQPNLTLKDAKARTAADFASALDSIWPFFLDFIIDICFMQKAAGCRRTPKSELIRMDIVQKLTHHDPSLPAEDLVYFSRPGSAYGLRPQRPTGHKDPTMEMAAITGDVLASLPEEPSNYAAANRQPHLLVWDN</sequence>
<comment type="caution">
    <text evidence="4">The sequence shown here is derived from an EMBL/GenBank/DDBJ whole genome shotgun (WGS) entry which is preliminary data.</text>
</comment>
<evidence type="ECO:0000313" key="5">
    <source>
        <dbReference type="Proteomes" id="UP001208570"/>
    </source>
</evidence>
<dbReference type="Proteomes" id="UP001208570">
    <property type="component" value="Unassembled WGS sequence"/>
</dbReference>
<feature type="repeat" description="ANK" evidence="3">
    <location>
        <begin position="1"/>
        <end position="31"/>
    </location>
</feature>
<dbReference type="PROSITE" id="PS50088">
    <property type="entry name" value="ANK_REPEAT"/>
    <property type="match status" value="2"/>
</dbReference>
<evidence type="ECO:0000256" key="2">
    <source>
        <dbReference type="ARBA" id="ARBA00023043"/>
    </source>
</evidence>
<evidence type="ECO:0000313" key="4">
    <source>
        <dbReference type="EMBL" id="KAK2162333.1"/>
    </source>
</evidence>
<reference evidence="4" key="1">
    <citation type="journal article" date="2023" name="Mol. Biol. Evol.">
        <title>Third-Generation Sequencing Reveals the Adaptive Role of the Epigenome in Three Deep-Sea Polychaetes.</title>
        <authorList>
            <person name="Perez M."/>
            <person name="Aroh O."/>
            <person name="Sun Y."/>
            <person name="Lan Y."/>
            <person name="Juniper S.K."/>
            <person name="Young C.R."/>
            <person name="Angers B."/>
            <person name="Qian P.Y."/>
        </authorList>
    </citation>
    <scope>NUCLEOTIDE SEQUENCE</scope>
    <source>
        <strain evidence="4">P08H-3</strain>
    </source>
</reference>
<gene>
    <name evidence="4" type="ORF">LSH36_100g05037</name>
</gene>
<dbReference type="PANTHER" id="PTHR24171:SF10">
    <property type="entry name" value="ANKYRIN REPEAT DOMAIN-CONTAINING PROTEIN 29-LIKE"/>
    <property type="match status" value="1"/>
</dbReference>
<keyword evidence="5" id="KW-1185">Reference proteome</keyword>
<dbReference type="Gene3D" id="1.25.40.20">
    <property type="entry name" value="Ankyrin repeat-containing domain"/>
    <property type="match status" value="1"/>
</dbReference>
<dbReference type="SMART" id="SM00248">
    <property type="entry name" value="ANK"/>
    <property type="match status" value="2"/>
</dbReference>
<dbReference type="Pfam" id="PF13637">
    <property type="entry name" value="Ank_4"/>
    <property type="match status" value="1"/>
</dbReference>
<dbReference type="PROSITE" id="PS50297">
    <property type="entry name" value="ANK_REP_REGION"/>
    <property type="match status" value="1"/>
</dbReference>
<dbReference type="SUPFAM" id="SSF48403">
    <property type="entry name" value="Ankyrin repeat"/>
    <property type="match status" value="1"/>
</dbReference>
<evidence type="ECO:0000256" key="1">
    <source>
        <dbReference type="ARBA" id="ARBA00022737"/>
    </source>
</evidence>
<dbReference type="EMBL" id="JAODUP010000100">
    <property type="protein sequence ID" value="KAK2162333.1"/>
    <property type="molecule type" value="Genomic_DNA"/>
</dbReference>
<protein>
    <submittedName>
        <fullName evidence="4">Uncharacterized protein</fullName>
    </submittedName>
</protein>
<dbReference type="InterPro" id="IPR002110">
    <property type="entry name" value="Ankyrin_rpt"/>
</dbReference>
<name>A0AAD9JZG5_9ANNE</name>
<proteinExistence type="predicted"/>
<keyword evidence="1" id="KW-0677">Repeat</keyword>
<feature type="repeat" description="ANK" evidence="3">
    <location>
        <begin position="33"/>
        <end position="65"/>
    </location>
</feature>